<feature type="compositionally biased region" description="Low complexity" evidence="7">
    <location>
        <begin position="87"/>
        <end position="103"/>
    </location>
</feature>
<feature type="transmembrane region" description="Helical" evidence="6">
    <location>
        <begin position="270"/>
        <end position="288"/>
    </location>
</feature>
<keyword evidence="6" id="KW-0406">Ion transport</keyword>
<feature type="transmembrane region" description="Helical" evidence="6">
    <location>
        <begin position="385"/>
        <end position="407"/>
    </location>
</feature>
<evidence type="ECO:0000256" key="7">
    <source>
        <dbReference type="SAM" id="MobiDB-lite"/>
    </source>
</evidence>
<feature type="transmembrane region" description="Helical" evidence="6">
    <location>
        <begin position="320"/>
        <end position="336"/>
    </location>
</feature>
<feature type="transmembrane region" description="Helical" evidence="6">
    <location>
        <begin position="231"/>
        <end position="249"/>
    </location>
</feature>
<dbReference type="Proteomes" id="UP000652219">
    <property type="component" value="Unassembled WGS sequence"/>
</dbReference>
<name>A0A8H6N0G7_9PEZI</name>
<dbReference type="GO" id="GO:0005794">
    <property type="term" value="C:Golgi apparatus"/>
    <property type="evidence" value="ECO:0007669"/>
    <property type="project" value="TreeGrafter"/>
</dbReference>
<evidence type="ECO:0000256" key="5">
    <source>
        <dbReference type="ARBA" id="ARBA00023136"/>
    </source>
</evidence>
<comment type="function">
    <text evidence="6">Functions as a zinc transporter.</text>
</comment>
<protein>
    <recommendedName>
        <fullName evidence="6">Zinc transporter</fullName>
    </recommendedName>
</protein>
<dbReference type="SUPFAM" id="SSF161111">
    <property type="entry name" value="Cation efflux protein transmembrane domain-like"/>
    <property type="match status" value="1"/>
</dbReference>
<keyword evidence="10" id="KW-1185">Reference proteome</keyword>
<keyword evidence="5 6" id="KW-0472">Membrane</keyword>
<proteinExistence type="inferred from homology"/>
<evidence type="ECO:0000313" key="10">
    <source>
        <dbReference type="Proteomes" id="UP000652219"/>
    </source>
</evidence>
<sequence length="512" mass="55719">MASSPASARFSTPPSPRRAATPLGPENGNCEGDNRKTHAIPAPPPIAFLSINIDNHDDDDDEDGEYDHIQSYGYDRGSSPSLVEPTPSGSGLLSPSSSLKPGLLRPDSAAMAVDDDPAVVAGAGSNASSPFNFQTQVISTSPVKSNIGQRRGHRYKHSSISTQHQIFQEPPQRPPPVLPASLPVPTAREAWKSMSRDQRVRLYWSLCHLAVASWLFFISEGSLAMMALSHLVFFDAGSAAVCVAVEVLGNFEVWRRSSIRHPFGLERAEVLAGFAMSIFLLFGGFDLVSHNLKHWLETKGGHEPHHEHAHERVSAGEVDWAAFAAIASTAISAYGLKNHARIARIMRVSWLAGLPTHFSNIFHFLTVFFSSLLLLLPLLSIKTYIWLDRTLCAAIAASMFLFGAKLATAQAMMLLMSYGGTGGNEGVSSVVREIEAEPGVTRIEDVQFWQVHYGLCMANLKISVIKGCDEGAISKLRSRISTLIQNRLGEGYGRGSSLRWEVTLQTSIDMTT</sequence>
<comment type="similarity">
    <text evidence="6">Belongs to the cation diffusion facilitator (CDF) transporter (TC 2.A.4) family. SLC30A subfamily.</text>
</comment>
<feature type="compositionally biased region" description="Polar residues" evidence="7">
    <location>
        <begin position="1"/>
        <end position="12"/>
    </location>
</feature>
<dbReference type="InterPro" id="IPR058533">
    <property type="entry name" value="Cation_efflux_TM"/>
</dbReference>
<feature type="domain" description="Cation efflux protein transmembrane" evidence="8">
    <location>
        <begin position="211"/>
        <end position="404"/>
    </location>
</feature>
<dbReference type="PANTHER" id="PTHR45755:SF5">
    <property type="entry name" value="ZINC TRANSPORTER"/>
    <property type="match status" value="1"/>
</dbReference>
<feature type="region of interest" description="Disordered" evidence="7">
    <location>
        <begin position="1"/>
        <end position="103"/>
    </location>
</feature>
<dbReference type="InterPro" id="IPR045316">
    <property type="entry name" value="Msc2-like"/>
</dbReference>
<gene>
    <name evidence="9" type="ORF">CSOJ01_03318</name>
</gene>
<evidence type="ECO:0000256" key="2">
    <source>
        <dbReference type="ARBA" id="ARBA00022448"/>
    </source>
</evidence>
<dbReference type="Pfam" id="PF01545">
    <property type="entry name" value="Cation_efflux"/>
    <property type="match status" value="1"/>
</dbReference>
<evidence type="ECO:0000256" key="6">
    <source>
        <dbReference type="RuleBase" id="RU369017"/>
    </source>
</evidence>
<organism evidence="9 10">
    <name type="scientific">Colletotrichum sojae</name>
    <dbReference type="NCBI Taxonomy" id="2175907"/>
    <lineage>
        <taxon>Eukaryota</taxon>
        <taxon>Fungi</taxon>
        <taxon>Dikarya</taxon>
        <taxon>Ascomycota</taxon>
        <taxon>Pezizomycotina</taxon>
        <taxon>Sordariomycetes</taxon>
        <taxon>Hypocreomycetidae</taxon>
        <taxon>Glomerellales</taxon>
        <taxon>Glomerellaceae</taxon>
        <taxon>Colletotrichum</taxon>
        <taxon>Colletotrichum orchidearum species complex</taxon>
    </lineage>
</organism>
<evidence type="ECO:0000256" key="4">
    <source>
        <dbReference type="ARBA" id="ARBA00022989"/>
    </source>
</evidence>
<comment type="caution">
    <text evidence="9">The sequence shown here is derived from an EMBL/GenBank/DDBJ whole genome shotgun (WGS) entry which is preliminary data.</text>
</comment>
<dbReference type="InterPro" id="IPR027469">
    <property type="entry name" value="Cation_efflux_TMD_sf"/>
</dbReference>
<dbReference type="GO" id="GO:0005385">
    <property type="term" value="F:zinc ion transmembrane transporter activity"/>
    <property type="evidence" value="ECO:0007669"/>
    <property type="project" value="UniProtKB-UniRule"/>
</dbReference>
<dbReference type="Gene3D" id="1.20.1510.10">
    <property type="entry name" value="Cation efflux protein transmembrane domain"/>
    <property type="match status" value="1"/>
</dbReference>
<keyword evidence="6" id="KW-0256">Endoplasmic reticulum</keyword>
<keyword evidence="4 6" id="KW-1133">Transmembrane helix</keyword>
<keyword evidence="3 6" id="KW-0812">Transmembrane</keyword>
<feature type="compositionally biased region" description="Acidic residues" evidence="7">
    <location>
        <begin position="56"/>
        <end position="65"/>
    </location>
</feature>
<feature type="transmembrane region" description="Helical" evidence="6">
    <location>
        <begin position="357"/>
        <end position="379"/>
    </location>
</feature>
<keyword evidence="2 6" id="KW-0813">Transport</keyword>
<reference evidence="9 10" key="1">
    <citation type="journal article" date="2020" name="Phytopathology">
        <title>Genome Sequence Resources of Colletotrichum truncatum, C. plurivorum, C. musicola, and C. sojae: Four Species Pathogenic to Soybean (Glycine max).</title>
        <authorList>
            <person name="Rogerio F."/>
            <person name="Boufleur T.R."/>
            <person name="Ciampi-Guillardi M."/>
            <person name="Sukno S.A."/>
            <person name="Thon M.R."/>
            <person name="Massola Junior N.S."/>
            <person name="Baroncelli R."/>
        </authorList>
    </citation>
    <scope>NUCLEOTIDE SEQUENCE [LARGE SCALE GENOMIC DNA]</scope>
    <source>
        <strain evidence="9 10">LFN0009</strain>
    </source>
</reference>
<evidence type="ECO:0000256" key="3">
    <source>
        <dbReference type="ARBA" id="ARBA00022692"/>
    </source>
</evidence>
<evidence type="ECO:0000259" key="8">
    <source>
        <dbReference type="Pfam" id="PF01545"/>
    </source>
</evidence>
<evidence type="ECO:0000256" key="1">
    <source>
        <dbReference type="ARBA" id="ARBA00004141"/>
    </source>
</evidence>
<feature type="transmembrane region" description="Helical" evidence="6">
    <location>
        <begin position="202"/>
        <end position="219"/>
    </location>
</feature>
<evidence type="ECO:0000313" key="9">
    <source>
        <dbReference type="EMBL" id="KAF6815839.1"/>
    </source>
</evidence>
<dbReference type="AlphaFoldDB" id="A0A8H6N0G7"/>
<dbReference type="GO" id="GO:0005789">
    <property type="term" value="C:endoplasmic reticulum membrane"/>
    <property type="evidence" value="ECO:0007669"/>
    <property type="project" value="UniProtKB-SubCell"/>
</dbReference>
<dbReference type="GO" id="GO:0031410">
    <property type="term" value="C:cytoplasmic vesicle"/>
    <property type="evidence" value="ECO:0007669"/>
    <property type="project" value="TreeGrafter"/>
</dbReference>
<accession>A0A8H6N0G7</accession>
<dbReference type="EMBL" id="WIGN01000032">
    <property type="protein sequence ID" value="KAF6815839.1"/>
    <property type="molecule type" value="Genomic_DNA"/>
</dbReference>
<dbReference type="GO" id="GO:1904257">
    <property type="term" value="P:zinc ion import into Golgi lumen"/>
    <property type="evidence" value="ECO:0007669"/>
    <property type="project" value="TreeGrafter"/>
</dbReference>
<comment type="subcellular location">
    <subcellularLocation>
        <location evidence="6">Endoplasmic reticulum membrane</location>
        <topology evidence="6">Multi-pass membrane protein</topology>
    </subcellularLocation>
    <subcellularLocation>
        <location evidence="1">Membrane</location>
        <topology evidence="1">Multi-pass membrane protein</topology>
    </subcellularLocation>
</comment>
<dbReference type="GO" id="GO:0006882">
    <property type="term" value="P:intracellular zinc ion homeostasis"/>
    <property type="evidence" value="ECO:0007669"/>
    <property type="project" value="InterPro"/>
</dbReference>
<dbReference type="PANTHER" id="PTHR45755">
    <property type="match status" value="1"/>
</dbReference>